<feature type="signal peptide" evidence="1">
    <location>
        <begin position="1"/>
        <end position="27"/>
    </location>
</feature>
<evidence type="ECO:0008006" key="4">
    <source>
        <dbReference type="Google" id="ProtNLM"/>
    </source>
</evidence>
<evidence type="ECO:0000313" key="3">
    <source>
        <dbReference type="Proteomes" id="UP001488838"/>
    </source>
</evidence>
<comment type="caution">
    <text evidence="2">The sequence shown here is derived from an EMBL/GenBank/DDBJ whole genome shotgun (WGS) entry which is preliminary data.</text>
</comment>
<name>A0AAW0HVT0_MYOGA</name>
<evidence type="ECO:0000313" key="2">
    <source>
        <dbReference type="EMBL" id="KAK7806271.1"/>
    </source>
</evidence>
<accession>A0AAW0HVT0</accession>
<gene>
    <name evidence="2" type="ORF">U0070_023886</name>
</gene>
<organism evidence="2 3">
    <name type="scientific">Myodes glareolus</name>
    <name type="common">Bank vole</name>
    <name type="synonym">Clethrionomys glareolus</name>
    <dbReference type="NCBI Taxonomy" id="447135"/>
    <lineage>
        <taxon>Eukaryota</taxon>
        <taxon>Metazoa</taxon>
        <taxon>Chordata</taxon>
        <taxon>Craniata</taxon>
        <taxon>Vertebrata</taxon>
        <taxon>Euteleostomi</taxon>
        <taxon>Mammalia</taxon>
        <taxon>Eutheria</taxon>
        <taxon>Euarchontoglires</taxon>
        <taxon>Glires</taxon>
        <taxon>Rodentia</taxon>
        <taxon>Myomorpha</taxon>
        <taxon>Muroidea</taxon>
        <taxon>Cricetidae</taxon>
        <taxon>Arvicolinae</taxon>
        <taxon>Myodes</taxon>
    </lineage>
</organism>
<dbReference type="EMBL" id="JBBHLL010000307">
    <property type="protein sequence ID" value="KAK7806271.1"/>
    <property type="molecule type" value="Genomic_DNA"/>
</dbReference>
<keyword evidence="1" id="KW-0732">Signal</keyword>
<keyword evidence="3" id="KW-1185">Reference proteome</keyword>
<reference evidence="2 3" key="1">
    <citation type="journal article" date="2023" name="bioRxiv">
        <title>Conserved and derived expression patterns and positive selection on dental genes reveal complex evolutionary context of ever-growing rodent molars.</title>
        <authorList>
            <person name="Calamari Z.T."/>
            <person name="Song A."/>
            <person name="Cohen E."/>
            <person name="Akter M."/>
            <person name="Roy R.D."/>
            <person name="Hallikas O."/>
            <person name="Christensen M.M."/>
            <person name="Li P."/>
            <person name="Marangoni P."/>
            <person name="Jernvall J."/>
            <person name="Klein O.D."/>
        </authorList>
    </citation>
    <scope>NUCLEOTIDE SEQUENCE [LARGE SCALE GENOMIC DNA]</scope>
    <source>
        <strain evidence="2">V071</strain>
    </source>
</reference>
<feature type="chain" id="PRO_5043979248" description="Secreted protein" evidence="1">
    <location>
        <begin position="28"/>
        <end position="116"/>
    </location>
</feature>
<evidence type="ECO:0000256" key="1">
    <source>
        <dbReference type="SAM" id="SignalP"/>
    </source>
</evidence>
<dbReference type="Proteomes" id="UP001488838">
    <property type="component" value="Unassembled WGS sequence"/>
</dbReference>
<protein>
    <recommendedName>
        <fullName evidence="4">Secreted protein</fullName>
    </recommendedName>
</protein>
<proteinExistence type="predicted"/>
<sequence>MTGISSQAVRTIVLWYLIAEPIESCSGCSWTPICSACPTRSPSSGRVTTRACCTSSPTEMVASSLSGPLMWVTNLRSQGSSTHWGLCIQHLLTRPFGFTCPQTHLGPSVPEATTMC</sequence>
<dbReference type="AlphaFoldDB" id="A0AAW0HVT0"/>